<dbReference type="AlphaFoldDB" id="A0A7S3FVZ5"/>
<evidence type="ECO:0000313" key="2">
    <source>
        <dbReference type="EMBL" id="CAE0232350.1"/>
    </source>
</evidence>
<dbReference type="EMBL" id="HBIA01008199">
    <property type="protein sequence ID" value="CAE0232350.1"/>
    <property type="molecule type" value="Transcribed_RNA"/>
</dbReference>
<sequence length="145" mass="16709">MEVCPEHVLEGLREKRKWMLRAETIDNQTYKRAMTVSDFNKGRSVADLECKDWTYGHPSNLRGESTWQDDRYDPTKYSHPHRYDNVNFPEQEYKDVFGGTMGTAAAAEADKYKIGLLSGTSTAMMEHEANKRKESLKTAVPKKEE</sequence>
<proteinExistence type="predicted"/>
<protein>
    <submittedName>
        <fullName evidence="2">Uncharacterized protein</fullName>
    </submittedName>
</protein>
<reference evidence="2" key="1">
    <citation type="submission" date="2021-01" db="EMBL/GenBank/DDBJ databases">
        <authorList>
            <person name="Corre E."/>
            <person name="Pelletier E."/>
            <person name="Niang G."/>
            <person name="Scheremetjew M."/>
            <person name="Finn R."/>
            <person name="Kale V."/>
            <person name="Holt S."/>
            <person name="Cochrane G."/>
            <person name="Meng A."/>
            <person name="Brown T."/>
            <person name="Cohen L."/>
        </authorList>
    </citation>
    <scope>NUCLEOTIDE SEQUENCE</scope>
    <source>
        <strain evidence="2">Ras09</strain>
    </source>
</reference>
<organism evidence="2">
    <name type="scientific">Strombidium rassoulzadegani</name>
    <dbReference type="NCBI Taxonomy" id="1082188"/>
    <lineage>
        <taxon>Eukaryota</taxon>
        <taxon>Sar</taxon>
        <taxon>Alveolata</taxon>
        <taxon>Ciliophora</taxon>
        <taxon>Intramacronucleata</taxon>
        <taxon>Spirotrichea</taxon>
        <taxon>Oligotrichia</taxon>
        <taxon>Strombidiidae</taxon>
        <taxon>Strombidium</taxon>
    </lineage>
</organism>
<gene>
    <name evidence="2" type="ORF">SRAS04492_LOCUS4148</name>
</gene>
<name>A0A7S3FVZ5_9SPIT</name>
<feature type="region of interest" description="Disordered" evidence="1">
    <location>
        <begin position="125"/>
        <end position="145"/>
    </location>
</feature>
<accession>A0A7S3FVZ5</accession>
<evidence type="ECO:0000256" key="1">
    <source>
        <dbReference type="SAM" id="MobiDB-lite"/>
    </source>
</evidence>